<evidence type="ECO:0000256" key="9">
    <source>
        <dbReference type="ARBA" id="ARBA00030693"/>
    </source>
</evidence>
<dbReference type="WBParaSite" id="nRc.2.0.1.t07707-RA">
    <property type="protein sequence ID" value="nRc.2.0.1.t07707-RA"/>
    <property type="gene ID" value="nRc.2.0.1.g07707"/>
</dbReference>
<keyword evidence="7" id="KW-0653">Protein transport</keyword>
<accession>A0A915I0P9</accession>
<dbReference type="AlphaFoldDB" id="A0A915I0P9"/>
<dbReference type="Proteomes" id="UP000887565">
    <property type="component" value="Unplaced"/>
</dbReference>
<dbReference type="InterPro" id="IPR016024">
    <property type="entry name" value="ARM-type_fold"/>
</dbReference>
<dbReference type="Pfam" id="PF03378">
    <property type="entry name" value="CAS_CSE1"/>
    <property type="match status" value="1"/>
</dbReference>
<dbReference type="GO" id="GO:0005049">
    <property type="term" value="F:nuclear export signal receptor activity"/>
    <property type="evidence" value="ECO:0007669"/>
    <property type="project" value="TreeGrafter"/>
</dbReference>
<dbReference type="GO" id="GO:0031267">
    <property type="term" value="F:small GTPase binding"/>
    <property type="evidence" value="ECO:0007669"/>
    <property type="project" value="InterPro"/>
</dbReference>
<dbReference type="PANTHER" id="PTHR10997">
    <property type="entry name" value="IMPORTIN-7, 8, 11"/>
    <property type="match status" value="1"/>
</dbReference>
<comment type="subcellular location">
    <subcellularLocation>
        <location evidence="2">Cytoplasm</location>
    </subcellularLocation>
    <subcellularLocation>
        <location evidence="1">Nucleus</location>
    </subcellularLocation>
</comment>
<dbReference type="GO" id="GO:0006606">
    <property type="term" value="P:protein import into nucleus"/>
    <property type="evidence" value="ECO:0007669"/>
    <property type="project" value="TreeGrafter"/>
</dbReference>
<name>A0A915I0P9_ROMCU</name>
<keyword evidence="5" id="KW-0813">Transport</keyword>
<keyword evidence="6" id="KW-0963">Cytoplasm</keyword>
<evidence type="ECO:0000256" key="4">
    <source>
        <dbReference type="ARBA" id="ARBA00018945"/>
    </source>
</evidence>
<dbReference type="GO" id="GO:0006611">
    <property type="term" value="P:protein export from nucleus"/>
    <property type="evidence" value="ECO:0007669"/>
    <property type="project" value="TreeGrafter"/>
</dbReference>
<evidence type="ECO:0000256" key="7">
    <source>
        <dbReference type="ARBA" id="ARBA00022927"/>
    </source>
</evidence>
<dbReference type="SUPFAM" id="SSF48371">
    <property type="entry name" value="ARM repeat"/>
    <property type="match status" value="1"/>
</dbReference>
<evidence type="ECO:0000313" key="12">
    <source>
        <dbReference type="WBParaSite" id="nRc.2.0.1.t07707-RA"/>
    </source>
</evidence>
<dbReference type="SMART" id="SM00913">
    <property type="entry name" value="IBN_N"/>
    <property type="match status" value="1"/>
</dbReference>
<evidence type="ECO:0000313" key="11">
    <source>
        <dbReference type="Proteomes" id="UP000887565"/>
    </source>
</evidence>
<organism evidence="11 12">
    <name type="scientific">Romanomermis culicivorax</name>
    <name type="common">Nematode worm</name>
    <dbReference type="NCBI Taxonomy" id="13658"/>
    <lineage>
        <taxon>Eukaryota</taxon>
        <taxon>Metazoa</taxon>
        <taxon>Ecdysozoa</taxon>
        <taxon>Nematoda</taxon>
        <taxon>Enoplea</taxon>
        <taxon>Dorylaimia</taxon>
        <taxon>Mermithida</taxon>
        <taxon>Mermithoidea</taxon>
        <taxon>Mermithidae</taxon>
        <taxon>Romanomermis</taxon>
    </lineage>
</organism>
<dbReference type="InterPro" id="IPR011989">
    <property type="entry name" value="ARM-like"/>
</dbReference>
<dbReference type="InterPro" id="IPR013713">
    <property type="entry name" value="XPO2_central"/>
</dbReference>
<evidence type="ECO:0000256" key="8">
    <source>
        <dbReference type="ARBA" id="ARBA00023242"/>
    </source>
</evidence>
<sequence length="611" mass="69373">MEPNAEYLSALSTYLSNTLSPDVSVRRSAEQFLQSVEVNEVSEFLFFLHKLYDYLGYARLLTALLQNPGVAPQIAVACSVTLKNFVKRRWQPRNDSGDAAATNIQQQTVSENDRKFLKAQILTLMLTTQNEPVRRQLAETVSLIGAHDFPDKWPDLLNELIAKMNVTDCVSLRCVLLTADSLFKHYAFDMKSDKLWREIKYVLDVFAAPLTTLFLSLCQTAQDNLAKGASLEILKPIYECLIIVASIFYSLNAQDLPEFFEDHMREWMDGFLKLLSTDVSILRSTDDDTEAGVVEELWSQICDNIAMYAQKYDEEFQKYLPPFVGVVWQLLVSTGQQVKYDSLVSNAVQFLASICERHQYKHLFESGDTLAQICEKVIVPNIEFRSQDEELFEDNAEDFIRKDAEDSDVDTRRRSAADLVKALCKHFESDVIRIFSAYINQLFAQYSTDPSRFWSKKDAAIYLVVVLSSRGQTSKLGATKTSSLVDLVDFYKSQILPDLQDTDINRLPVLKADALKYVVTFRSYLTKDILLNSVFANCVRLLAADSQVVHSYAARAIERLLMSRDPQNLKNFILSPSELAPLASTLLQNGFLILNKPGSSENEYAMKCIMR</sequence>
<dbReference type="InterPro" id="IPR001494">
    <property type="entry name" value="Importin-beta_N"/>
</dbReference>
<evidence type="ECO:0000256" key="3">
    <source>
        <dbReference type="ARBA" id="ARBA00008669"/>
    </source>
</evidence>
<dbReference type="GO" id="GO:0005829">
    <property type="term" value="C:cytosol"/>
    <property type="evidence" value="ECO:0007669"/>
    <property type="project" value="TreeGrafter"/>
</dbReference>
<dbReference type="PANTHER" id="PTHR10997:SF8">
    <property type="entry name" value="EXPORTIN-2"/>
    <property type="match status" value="1"/>
</dbReference>
<reference evidence="12" key="1">
    <citation type="submission" date="2022-11" db="UniProtKB">
        <authorList>
            <consortium name="WormBaseParasite"/>
        </authorList>
    </citation>
    <scope>IDENTIFICATION</scope>
</reference>
<dbReference type="Pfam" id="PF08506">
    <property type="entry name" value="Cse1"/>
    <property type="match status" value="1"/>
</dbReference>
<dbReference type="Pfam" id="PF03810">
    <property type="entry name" value="IBN_N"/>
    <property type="match status" value="1"/>
</dbReference>
<dbReference type="InterPro" id="IPR005043">
    <property type="entry name" value="XPO2_C"/>
</dbReference>
<keyword evidence="11" id="KW-1185">Reference proteome</keyword>
<dbReference type="Gene3D" id="1.25.10.10">
    <property type="entry name" value="Leucine-rich Repeat Variant"/>
    <property type="match status" value="1"/>
</dbReference>
<dbReference type="PROSITE" id="PS50166">
    <property type="entry name" value="IMPORTIN_B_NT"/>
    <property type="match status" value="1"/>
</dbReference>
<proteinExistence type="inferred from homology"/>
<comment type="similarity">
    <text evidence="3">Belongs to the XPO2/CSE1 family.</text>
</comment>
<keyword evidence="8" id="KW-0539">Nucleus</keyword>
<protein>
    <recommendedName>
        <fullName evidence="4">Exportin-2</fullName>
    </recommendedName>
    <alternativeName>
        <fullName evidence="9">Importin-alpha re-exporter</fullName>
    </alternativeName>
</protein>
<evidence type="ECO:0000256" key="6">
    <source>
        <dbReference type="ARBA" id="ARBA00022490"/>
    </source>
</evidence>
<evidence type="ECO:0000256" key="1">
    <source>
        <dbReference type="ARBA" id="ARBA00004123"/>
    </source>
</evidence>
<evidence type="ECO:0000256" key="5">
    <source>
        <dbReference type="ARBA" id="ARBA00022448"/>
    </source>
</evidence>
<dbReference type="GO" id="GO:0005635">
    <property type="term" value="C:nuclear envelope"/>
    <property type="evidence" value="ECO:0007669"/>
    <property type="project" value="TreeGrafter"/>
</dbReference>
<evidence type="ECO:0000259" key="10">
    <source>
        <dbReference type="PROSITE" id="PS50166"/>
    </source>
</evidence>
<evidence type="ECO:0000256" key="2">
    <source>
        <dbReference type="ARBA" id="ARBA00004496"/>
    </source>
</evidence>
<feature type="domain" description="Importin N-terminal" evidence="10">
    <location>
        <begin position="29"/>
        <end position="127"/>
    </location>
</feature>
<dbReference type="OMA" id="DFPENWP"/>